<feature type="domain" description="HTH HARE-type" evidence="4">
    <location>
        <begin position="71"/>
        <end position="140"/>
    </location>
</feature>
<organism evidence="5 6">
    <name type="scientific">Nitrospina watsonii</name>
    <dbReference type="NCBI Taxonomy" id="1323948"/>
    <lineage>
        <taxon>Bacteria</taxon>
        <taxon>Pseudomonadati</taxon>
        <taxon>Nitrospinota/Tectimicrobiota group</taxon>
        <taxon>Nitrospinota</taxon>
        <taxon>Nitrospinia</taxon>
        <taxon>Nitrospinales</taxon>
        <taxon>Nitrospinaceae</taxon>
        <taxon>Nitrospina</taxon>
    </lineage>
</organism>
<dbReference type="PROSITE" id="PS51913">
    <property type="entry name" value="HTH_HARE"/>
    <property type="match status" value="1"/>
</dbReference>
<keyword evidence="1" id="KW-0804">Transcription</keyword>
<dbReference type="RefSeq" id="WP_282011901.1">
    <property type="nucleotide sequence ID" value="NZ_OX336137.1"/>
</dbReference>
<reference evidence="5 6" key="1">
    <citation type="submission" date="2022-09" db="EMBL/GenBank/DDBJ databases">
        <authorList>
            <person name="Kop L."/>
        </authorList>
    </citation>
    <scope>NUCLEOTIDE SEQUENCE [LARGE SCALE GENOMIC DNA]</scope>
    <source>
        <strain evidence="5 6">347</strain>
    </source>
</reference>
<name>A0ABN8VZ54_9BACT</name>
<proteinExistence type="predicted"/>
<dbReference type="Proteomes" id="UP001157733">
    <property type="component" value="Chromosome"/>
</dbReference>
<keyword evidence="2" id="KW-0175">Coiled coil</keyword>
<feature type="compositionally biased region" description="Basic and acidic residues" evidence="3">
    <location>
        <begin position="138"/>
        <end position="150"/>
    </location>
</feature>
<evidence type="ECO:0000313" key="5">
    <source>
        <dbReference type="EMBL" id="CAI2719044.1"/>
    </source>
</evidence>
<gene>
    <name evidence="5" type="ORF">NSPWAT_2188</name>
</gene>
<dbReference type="InterPro" id="IPR007759">
    <property type="entry name" value="Asxl_HARE-HTH"/>
</dbReference>
<dbReference type="EMBL" id="OX336137">
    <property type="protein sequence ID" value="CAI2719044.1"/>
    <property type="molecule type" value="Genomic_DNA"/>
</dbReference>
<sequence>MPNSKLQTILDDLKGERKTLYDQADEIQKKISEINQAISSLEYLVGSKSSSSGNGSLPQISFGRTKFTKRRTNIEMVEAVLRDSAKPLHISEIVKEIGNRLDKDVSRGTIETAISRKIKIAGDDSHIKRLGEGMYTLRRKEHDPEKERGDSIFNEYG</sequence>
<evidence type="ECO:0000256" key="1">
    <source>
        <dbReference type="ARBA" id="ARBA00023163"/>
    </source>
</evidence>
<evidence type="ECO:0000256" key="2">
    <source>
        <dbReference type="SAM" id="Coils"/>
    </source>
</evidence>
<evidence type="ECO:0000259" key="4">
    <source>
        <dbReference type="PROSITE" id="PS51913"/>
    </source>
</evidence>
<keyword evidence="6" id="KW-1185">Reference proteome</keyword>
<protein>
    <recommendedName>
        <fullName evidence="4">HTH HARE-type domain-containing protein</fullName>
    </recommendedName>
</protein>
<feature type="region of interest" description="Disordered" evidence="3">
    <location>
        <begin position="135"/>
        <end position="157"/>
    </location>
</feature>
<accession>A0ABN8VZ54</accession>
<feature type="coiled-coil region" evidence="2">
    <location>
        <begin position="10"/>
        <end position="37"/>
    </location>
</feature>
<evidence type="ECO:0000313" key="6">
    <source>
        <dbReference type="Proteomes" id="UP001157733"/>
    </source>
</evidence>
<evidence type="ECO:0000256" key="3">
    <source>
        <dbReference type="SAM" id="MobiDB-lite"/>
    </source>
</evidence>